<gene>
    <name evidence="6" type="ORF">HMPREF6485_2087</name>
</gene>
<keyword evidence="1" id="KW-0805">Transcription regulation</keyword>
<evidence type="ECO:0000256" key="1">
    <source>
        <dbReference type="ARBA" id="ARBA00023015"/>
    </source>
</evidence>
<feature type="region of interest" description="Disordered" evidence="4">
    <location>
        <begin position="1"/>
        <end position="30"/>
    </location>
</feature>
<dbReference type="CDD" id="cd06170">
    <property type="entry name" value="LuxR_C_like"/>
    <property type="match status" value="1"/>
</dbReference>
<evidence type="ECO:0000259" key="5">
    <source>
        <dbReference type="PROSITE" id="PS50043"/>
    </source>
</evidence>
<dbReference type="SMART" id="SM00421">
    <property type="entry name" value="HTH_LUXR"/>
    <property type="match status" value="1"/>
</dbReference>
<dbReference type="GO" id="GO:0003677">
    <property type="term" value="F:DNA binding"/>
    <property type="evidence" value="ECO:0007669"/>
    <property type="project" value="UniProtKB-KW"/>
</dbReference>
<dbReference type="InterPro" id="IPR036388">
    <property type="entry name" value="WH-like_DNA-bd_sf"/>
</dbReference>
<dbReference type="AlphaFoldDB" id="E6K923"/>
<dbReference type="Proteomes" id="UP000003112">
    <property type="component" value="Unassembled WGS sequence"/>
</dbReference>
<dbReference type="PRINTS" id="PR00038">
    <property type="entry name" value="HTHLUXR"/>
</dbReference>
<dbReference type="EMBL" id="AEPD01000032">
    <property type="protein sequence ID" value="EFU29977.1"/>
    <property type="molecule type" value="Genomic_DNA"/>
</dbReference>
<dbReference type="Pfam" id="PF00196">
    <property type="entry name" value="GerE"/>
    <property type="match status" value="1"/>
</dbReference>
<evidence type="ECO:0000313" key="7">
    <source>
        <dbReference type="Proteomes" id="UP000003112"/>
    </source>
</evidence>
<feature type="domain" description="HTH luxR-type" evidence="5">
    <location>
        <begin position="150"/>
        <end position="215"/>
    </location>
</feature>
<evidence type="ECO:0000256" key="3">
    <source>
        <dbReference type="ARBA" id="ARBA00023163"/>
    </source>
</evidence>
<organism evidence="6 7">
    <name type="scientific">Segatella buccae ATCC 33574</name>
    <dbReference type="NCBI Taxonomy" id="873513"/>
    <lineage>
        <taxon>Bacteria</taxon>
        <taxon>Pseudomonadati</taxon>
        <taxon>Bacteroidota</taxon>
        <taxon>Bacteroidia</taxon>
        <taxon>Bacteroidales</taxon>
        <taxon>Prevotellaceae</taxon>
        <taxon>Segatella</taxon>
    </lineage>
</organism>
<accession>E6K923</accession>
<dbReference type="HOGENOM" id="CLU_000445_90_1_10"/>
<evidence type="ECO:0000256" key="4">
    <source>
        <dbReference type="SAM" id="MobiDB-lite"/>
    </source>
</evidence>
<dbReference type="PROSITE" id="PS00622">
    <property type="entry name" value="HTH_LUXR_1"/>
    <property type="match status" value="1"/>
</dbReference>
<dbReference type="eggNOG" id="COG2197">
    <property type="taxonomic scope" value="Bacteria"/>
</dbReference>
<evidence type="ECO:0000256" key="2">
    <source>
        <dbReference type="ARBA" id="ARBA00023125"/>
    </source>
</evidence>
<dbReference type="PANTHER" id="PTHR44688">
    <property type="entry name" value="DNA-BINDING TRANSCRIPTIONAL ACTIVATOR DEVR_DOSR"/>
    <property type="match status" value="1"/>
</dbReference>
<protein>
    <submittedName>
        <fullName evidence="6">Transcriptional regulator, LuxR family</fullName>
    </submittedName>
</protein>
<dbReference type="InterPro" id="IPR016032">
    <property type="entry name" value="Sig_transdc_resp-reg_C-effctor"/>
</dbReference>
<reference evidence="6 7" key="1">
    <citation type="submission" date="2010-10" db="EMBL/GenBank/DDBJ databases">
        <authorList>
            <person name="Muzny D."/>
            <person name="Qin X."/>
            <person name="Deng J."/>
            <person name="Jiang H."/>
            <person name="Liu Y."/>
            <person name="Qu J."/>
            <person name="Song X.-Z."/>
            <person name="Zhang L."/>
            <person name="Thornton R."/>
            <person name="Coyle M."/>
            <person name="Francisco L."/>
            <person name="Jackson L."/>
            <person name="Javaid M."/>
            <person name="Korchina V."/>
            <person name="Kovar C."/>
            <person name="Mata R."/>
            <person name="Mathew T."/>
            <person name="Ngo R."/>
            <person name="Nguyen L."/>
            <person name="Nguyen N."/>
            <person name="Okwuonu G."/>
            <person name="Ongeri F."/>
            <person name="Pham C."/>
            <person name="Simmons D."/>
            <person name="Wilczek-Boney K."/>
            <person name="Hale W."/>
            <person name="Jakkamsetti A."/>
            <person name="Pham P."/>
            <person name="Ruth R."/>
            <person name="San Lucas F."/>
            <person name="Warren J."/>
            <person name="Zhang J."/>
            <person name="Zhao Z."/>
            <person name="Zhou C."/>
            <person name="Zhu D."/>
            <person name="Lee S."/>
            <person name="Bess C."/>
            <person name="Blankenburg K."/>
            <person name="Forbes L."/>
            <person name="Fu Q."/>
            <person name="Gubbala S."/>
            <person name="Hirani K."/>
            <person name="Jayaseelan J.C."/>
            <person name="Lara F."/>
            <person name="Munidasa M."/>
            <person name="Palculict T."/>
            <person name="Patil S."/>
            <person name="Pu L.-L."/>
            <person name="Saada N."/>
            <person name="Tang L."/>
            <person name="Weissenberger G."/>
            <person name="Zhu Y."/>
            <person name="Hemphill L."/>
            <person name="Shang Y."/>
            <person name="Youmans B."/>
            <person name="Ayvaz T."/>
            <person name="Ross M."/>
            <person name="Santibanez J."/>
            <person name="Aqrawi P."/>
            <person name="Gross S."/>
            <person name="Joshi V."/>
            <person name="Fowler G."/>
            <person name="Nazareth L."/>
            <person name="Reid J."/>
            <person name="Worley K."/>
            <person name="Petrosino J."/>
            <person name="Highlander S."/>
            <person name="Gibbs R."/>
        </authorList>
    </citation>
    <scope>NUCLEOTIDE SEQUENCE [LARGE SCALE GENOMIC DNA]</scope>
    <source>
        <strain evidence="6 7">ATCC 33574</strain>
    </source>
</reference>
<name>E6K923_9BACT</name>
<dbReference type="SUPFAM" id="SSF46894">
    <property type="entry name" value="C-terminal effector domain of the bipartite response regulators"/>
    <property type="match status" value="1"/>
</dbReference>
<dbReference type="PANTHER" id="PTHR44688:SF16">
    <property type="entry name" value="DNA-BINDING TRANSCRIPTIONAL ACTIVATOR DEVR_DOSR"/>
    <property type="match status" value="1"/>
</dbReference>
<dbReference type="InterPro" id="IPR000792">
    <property type="entry name" value="Tscrpt_reg_LuxR_C"/>
</dbReference>
<sequence>MKNTKEMEGHPHGDMQTAGEPTGKPKATRPKIAIVDNNTLAVIGLEHILQNVMPIMTIDTFGSFEELQESNPDTYVHFFVATNIVIANRQFFLDRQSKTFVLTTSQDPNSQMRDFRCLCTNVSEDHLVRSLLQLEQTGHANGRNLPELPRALRAKILTDREIEVLSLVAQGKINKEIGETLNIGLTTVITHRKNIQEKLGLKSVSALTIYAVMRGYVDINAI</sequence>
<dbReference type="GO" id="GO:0006355">
    <property type="term" value="P:regulation of DNA-templated transcription"/>
    <property type="evidence" value="ECO:0007669"/>
    <property type="project" value="InterPro"/>
</dbReference>
<keyword evidence="2" id="KW-0238">DNA-binding</keyword>
<dbReference type="Gene3D" id="1.10.10.10">
    <property type="entry name" value="Winged helix-like DNA-binding domain superfamily/Winged helix DNA-binding domain"/>
    <property type="match status" value="1"/>
</dbReference>
<evidence type="ECO:0000313" key="6">
    <source>
        <dbReference type="EMBL" id="EFU29977.1"/>
    </source>
</evidence>
<keyword evidence="3" id="KW-0804">Transcription</keyword>
<dbReference type="STRING" id="873513.HMPREF6485_2087"/>
<feature type="compositionally biased region" description="Basic and acidic residues" evidence="4">
    <location>
        <begin position="1"/>
        <end position="13"/>
    </location>
</feature>
<comment type="caution">
    <text evidence="6">The sequence shown here is derived from an EMBL/GenBank/DDBJ whole genome shotgun (WGS) entry which is preliminary data.</text>
</comment>
<keyword evidence="7" id="KW-1185">Reference proteome</keyword>
<dbReference type="PROSITE" id="PS50043">
    <property type="entry name" value="HTH_LUXR_2"/>
    <property type="match status" value="1"/>
</dbReference>
<proteinExistence type="predicted"/>